<dbReference type="EMBL" id="MWWV01000015">
    <property type="protein sequence ID" value="OZG56639.1"/>
    <property type="molecule type" value="Genomic_DNA"/>
</dbReference>
<dbReference type="GO" id="GO:0004582">
    <property type="term" value="F:dolichyl-phosphate beta-D-mannosyltransferase activity"/>
    <property type="evidence" value="ECO:0007669"/>
    <property type="project" value="InterPro"/>
</dbReference>
<comment type="caution">
    <text evidence="6">The sequence shown here is derived from an EMBL/GenBank/DDBJ whole genome shotgun (WGS) entry which is preliminary data.</text>
</comment>
<evidence type="ECO:0000256" key="2">
    <source>
        <dbReference type="ARBA" id="ARBA00022676"/>
    </source>
</evidence>
<reference evidence="6 7" key="1">
    <citation type="journal article" date="2017" name="BMC Genomics">
        <title>Comparative genomic and phylogenomic analyses of the Bifidobacteriaceae family.</title>
        <authorList>
            <person name="Lugli G.A."/>
            <person name="Milani C."/>
            <person name="Turroni F."/>
            <person name="Duranti S."/>
            <person name="Mancabelli L."/>
            <person name="Mangifesta M."/>
            <person name="Ferrario C."/>
            <person name="Modesto M."/>
            <person name="Mattarelli P."/>
            <person name="Jiri K."/>
            <person name="van Sinderen D."/>
            <person name="Ventura M."/>
        </authorList>
    </citation>
    <scope>NUCLEOTIDE SEQUENCE [LARGE SCALE GENOMIC DNA]</scope>
    <source>
        <strain evidence="6 7">DSM 100201</strain>
    </source>
</reference>
<feature type="region of interest" description="Disordered" evidence="4">
    <location>
        <begin position="1"/>
        <end position="48"/>
    </location>
</feature>
<dbReference type="PANTHER" id="PTHR43398">
    <property type="entry name" value="DOLICHOL-PHOSPHATE MANNOSYLTRANSFERASE SUBUNIT 1"/>
    <property type="match status" value="1"/>
</dbReference>
<proteinExistence type="inferred from homology"/>
<feature type="compositionally biased region" description="Polar residues" evidence="4">
    <location>
        <begin position="25"/>
        <end position="41"/>
    </location>
</feature>
<keyword evidence="7" id="KW-1185">Reference proteome</keyword>
<dbReference type="Gene3D" id="3.90.550.10">
    <property type="entry name" value="Spore Coat Polysaccharide Biosynthesis Protein SpsA, Chain A"/>
    <property type="match status" value="1"/>
</dbReference>
<keyword evidence="2 6" id="KW-0328">Glycosyltransferase</keyword>
<dbReference type="InterPro" id="IPR039528">
    <property type="entry name" value="DPM1-like"/>
</dbReference>
<dbReference type="Proteomes" id="UP000216444">
    <property type="component" value="Unassembled WGS sequence"/>
</dbReference>
<dbReference type="Pfam" id="PF00535">
    <property type="entry name" value="Glycos_transf_2"/>
    <property type="match status" value="1"/>
</dbReference>
<protein>
    <submittedName>
        <fullName evidence="6">Dolichol-phosphate mannosyltransferase</fullName>
    </submittedName>
</protein>
<gene>
    <name evidence="6" type="ORF">BTIS_1845</name>
</gene>
<dbReference type="InterPro" id="IPR029044">
    <property type="entry name" value="Nucleotide-diphossugar_trans"/>
</dbReference>
<accession>A0A261FBW6</accession>
<comment type="similarity">
    <text evidence="1">Belongs to the glycosyltransferase 2 family.</text>
</comment>
<dbReference type="GO" id="GO:0009247">
    <property type="term" value="P:glycolipid biosynthetic process"/>
    <property type="evidence" value="ECO:0007669"/>
    <property type="project" value="TreeGrafter"/>
</dbReference>
<sequence>MANTAVAAGEDDDERRLDGCPGNDVSVSHCGSPTIDVNSGSGADDDNTIVGDGGMSVGDGGMTMTAVGAEDIDEGFVDGGAGGAGADVAGVGDAAISGGASVVVVMPTYNEKDNLPVTIPAVLRHCPDVHVLVVDDNSPDGTGDLADAMADDDPRIHVLHRAGKGGLGPAYLAGFRWALDRGYDVICEMDMDGSHRPQDLPRLLAPLLGVSGRGGAGARYAGRVDLVIGSRRVRGGRSEGWPWYRNLISSCGSLYARIMLGSRVHDMTAGFRAYRASMLRSVRLNEVEAGGYVFQIDMTRRVLAAGGVIREVPIVFPQRVRGVSKMSSAIVLEAMWRVTIWGLQRLIPARRR</sequence>
<dbReference type="PANTHER" id="PTHR43398:SF1">
    <property type="entry name" value="DOLICHOL-PHOSPHATE MANNOSYLTRANSFERASE SUBUNIT 1"/>
    <property type="match status" value="1"/>
</dbReference>
<dbReference type="CDD" id="cd06442">
    <property type="entry name" value="DPM1_like"/>
    <property type="match status" value="1"/>
</dbReference>
<evidence type="ECO:0000256" key="4">
    <source>
        <dbReference type="SAM" id="MobiDB-lite"/>
    </source>
</evidence>
<evidence type="ECO:0000256" key="1">
    <source>
        <dbReference type="ARBA" id="ARBA00006739"/>
    </source>
</evidence>
<evidence type="ECO:0000313" key="6">
    <source>
        <dbReference type="EMBL" id="OZG56639.1"/>
    </source>
</evidence>
<dbReference type="AlphaFoldDB" id="A0A261FBW6"/>
<evidence type="ECO:0000313" key="7">
    <source>
        <dbReference type="Proteomes" id="UP000216444"/>
    </source>
</evidence>
<organism evidence="6 7">
    <name type="scientific">Bifidobacterium tissieri</name>
    <dbReference type="NCBI Taxonomy" id="1630162"/>
    <lineage>
        <taxon>Bacteria</taxon>
        <taxon>Bacillati</taxon>
        <taxon>Actinomycetota</taxon>
        <taxon>Actinomycetes</taxon>
        <taxon>Bifidobacteriales</taxon>
        <taxon>Bifidobacteriaceae</taxon>
        <taxon>Bifidobacterium</taxon>
    </lineage>
</organism>
<dbReference type="SUPFAM" id="SSF53448">
    <property type="entry name" value="Nucleotide-diphospho-sugar transferases"/>
    <property type="match status" value="1"/>
</dbReference>
<dbReference type="FunFam" id="3.90.550.10:FF:000122">
    <property type="entry name" value="Dolichol-phosphate mannosyltransferase subunit 1"/>
    <property type="match status" value="1"/>
</dbReference>
<name>A0A261FBW6_9BIFI</name>
<dbReference type="InterPro" id="IPR001173">
    <property type="entry name" value="Glyco_trans_2-like"/>
</dbReference>
<keyword evidence="3 6" id="KW-0808">Transferase</keyword>
<feature type="domain" description="Glycosyltransferase 2-like" evidence="5">
    <location>
        <begin position="104"/>
        <end position="207"/>
    </location>
</feature>
<evidence type="ECO:0000256" key="3">
    <source>
        <dbReference type="ARBA" id="ARBA00022679"/>
    </source>
</evidence>
<evidence type="ECO:0000259" key="5">
    <source>
        <dbReference type="Pfam" id="PF00535"/>
    </source>
</evidence>
<dbReference type="GO" id="GO:0016020">
    <property type="term" value="C:membrane"/>
    <property type="evidence" value="ECO:0007669"/>
    <property type="project" value="GOC"/>
</dbReference>